<proteinExistence type="predicted"/>
<protein>
    <submittedName>
        <fullName evidence="2">Uncharacterized protein</fullName>
    </submittedName>
</protein>
<dbReference type="InParanoid" id="A0A2K3DC44"/>
<feature type="region of interest" description="Disordered" evidence="1">
    <location>
        <begin position="69"/>
        <end position="92"/>
    </location>
</feature>
<dbReference type="InterPro" id="IPR051399">
    <property type="entry name" value="RNA-guided_DNA_endo/Transpos"/>
</dbReference>
<name>A0A2K3DC44_CHLRE</name>
<dbReference type="Gramene" id="PNW78093">
    <property type="protein sequence ID" value="PNW78093"/>
    <property type="gene ID" value="CHLRE_10g463968v5"/>
</dbReference>
<dbReference type="PANTHER" id="PTHR30405">
    <property type="entry name" value="TRANSPOSASE"/>
    <property type="match status" value="1"/>
</dbReference>
<dbReference type="AlphaFoldDB" id="A0A2K3DC44"/>
<dbReference type="RefSeq" id="XP_042920609.1">
    <property type="nucleotide sequence ID" value="XM_043067212.1"/>
</dbReference>
<dbReference type="EMBL" id="CM008971">
    <property type="protein sequence ID" value="PNW78093.1"/>
    <property type="molecule type" value="Genomic_DNA"/>
</dbReference>
<sequence length="216" mass="22525">MCLLHVVCNGPWRTKSDQPPPLLATCCAAAPREVTPLVLQLLDEAQARSGASPHPLAAHLHIHVTEGLPAGRGDTHGGTKPRPRSTQCTETRPKEEVIIGWGNATTGYGGCISRLGRGPNRALLRLLVDKYAHLVVYVDVFHTSQGCDVNSATSIRHALVEMLLGHKRPASLQTGGGGGAGSSGGACAHLGSGGGGKGHVEEEGAAPPKKRRKRAD</sequence>
<dbReference type="PANTHER" id="PTHR30405:SF11">
    <property type="entry name" value="RNA-GUIDED DNA ENDONUCLEASE RV2885C-RELATED"/>
    <property type="match status" value="1"/>
</dbReference>
<dbReference type="OrthoDB" id="561003at2759"/>
<dbReference type="Proteomes" id="UP000006906">
    <property type="component" value="Chromosome 10"/>
</dbReference>
<gene>
    <name evidence="2" type="ORF">CHLRE_10g463968v5</name>
</gene>
<evidence type="ECO:0000256" key="1">
    <source>
        <dbReference type="SAM" id="MobiDB-lite"/>
    </source>
</evidence>
<feature type="compositionally biased region" description="Gly residues" evidence="1">
    <location>
        <begin position="174"/>
        <end position="184"/>
    </location>
</feature>
<organism evidence="2 3">
    <name type="scientific">Chlamydomonas reinhardtii</name>
    <name type="common">Chlamydomonas smithii</name>
    <dbReference type="NCBI Taxonomy" id="3055"/>
    <lineage>
        <taxon>Eukaryota</taxon>
        <taxon>Viridiplantae</taxon>
        <taxon>Chlorophyta</taxon>
        <taxon>core chlorophytes</taxon>
        <taxon>Chlorophyceae</taxon>
        <taxon>CS clade</taxon>
        <taxon>Chlamydomonadales</taxon>
        <taxon>Chlamydomonadaceae</taxon>
        <taxon>Chlamydomonas</taxon>
    </lineage>
</organism>
<keyword evidence="3" id="KW-1185">Reference proteome</keyword>
<reference evidence="2 3" key="1">
    <citation type="journal article" date="2007" name="Science">
        <title>The Chlamydomonas genome reveals the evolution of key animal and plant functions.</title>
        <authorList>
            <person name="Merchant S.S."/>
            <person name="Prochnik S.E."/>
            <person name="Vallon O."/>
            <person name="Harris E.H."/>
            <person name="Karpowicz S.J."/>
            <person name="Witman G.B."/>
            <person name="Terry A."/>
            <person name="Salamov A."/>
            <person name="Fritz-Laylin L.K."/>
            <person name="Marechal-Drouard L."/>
            <person name="Marshall W.F."/>
            <person name="Qu L.H."/>
            <person name="Nelson D.R."/>
            <person name="Sanderfoot A.A."/>
            <person name="Spalding M.H."/>
            <person name="Kapitonov V.V."/>
            <person name="Ren Q."/>
            <person name="Ferris P."/>
            <person name="Lindquist E."/>
            <person name="Shapiro H."/>
            <person name="Lucas S.M."/>
            <person name="Grimwood J."/>
            <person name="Schmutz J."/>
            <person name="Cardol P."/>
            <person name="Cerutti H."/>
            <person name="Chanfreau G."/>
            <person name="Chen C.L."/>
            <person name="Cognat V."/>
            <person name="Croft M.T."/>
            <person name="Dent R."/>
            <person name="Dutcher S."/>
            <person name="Fernandez E."/>
            <person name="Fukuzawa H."/>
            <person name="Gonzalez-Ballester D."/>
            <person name="Gonzalez-Halphen D."/>
            <person name="Hallmann A."/>
            <person name="Hanikenne M."/>
            <person name="Hippler M."/>
            <person name="Inwood W."/>
            <person name="Jabbari K."/>
            <person name="Kalanon M."/>
            <person name="Kuras R."/>
            <person name="Lefebvre P.A."/>
            <person name="Lemaire S.D."/>
            <person name="Lobanov A.V."/>
            <person name="Lohr M."/>
            <person name="Manuell A."/>
            <person name="Meier I."/>
            <person name="Mets L."/>
            <person name="Mittag M."/>
            <person name="Mittelmeier T."/>
            <person name="Moroney J.V."/>
            <person name="Moseley J."/>
            <person name="Napoli C."/>
            <person name="Nedelcu A.M."/>
            <person name="Niyogi K."/>
            <person name="Novoselov S.V."/>
            <person name="Paulsen I.T."/>
            <person name="Pazour G."/>
            <person name="Purton S."/>
            <person name="Ral J.P."/>
            <person name="Riano-Pachon D.M."/>
            <person name="Riekhof W."/>
            <person name="Rymarquis L."/>
            <person name="Schroda M."/>
            <person name="Stern D."/>
            <person name="Umen J."/>
            <person name="Willows R."/>
            <person name="Wilson N."/>
            <person name="Zimmer S.L."/>
            <person name="Allmer J."/>
            <person name="Balk J."/>
            <person name="Bisova K."/>
            <person name="Chen C.J."/>
            <person name="Elias M."/>
            <person name="Gendler K."/>
            <person name="Hauser C."/>
            <person name="Lamb M.R."/>
            <person name="Ledford H."/>
            <person name="Long J.C."/>
            <person name="Minagawa J."/>
            <person name="Page M.D."/>
            <person name="Pan J."/>
            <person name="Pootakham W."/>
            <person name="Roje S."/>
            <person name="Rose A."/>
            <person name="Stahlberg E."/>
            <person name="Terauchi A.M."/>
            <person name="Yang P."/>
            <person name="Ball S."/>
            <person name="Bowler C."/>
            <person name="Dieckmann C.L."/>
            <person name="Gladyshev V.N."/>
            <person name="Green P."/>
            <person name="Jorgensen R."/>
            <person name="Mayfield S."/>
            <person name="Mueller-Roeber B."/>
            <person name="Rajamani S."/>
            <person name="Sayre R.T."/>
            <person name="Brokstein P."/>
            <person name="Dubchak I."/>
            <person name="Goodstein D."/>
            <person name="Hornick L."/>
            <person name="Huang Y.W."/>
            <person name="Jhaveri J."/>
            <person name="Luo Y."/>
            <person name="Martinez D."/>
            <person name="Ngau W.C."/>
            <person name="Otillar B."/>
            <person name="Poliakov A."/>
            <person name="Porter A."/>
            <person name="Szajkowski L."/>
            <person name="Werner G."/>
            <person name="Zhou K."/>
            <person name="Grigoriev I.V."/>
            <person name="Rokhsar D.S."/>
            <person name="Grossman A.R."/>
        </authorList>
    </citation>
    <scope>NUCLEOTIDE SEQUENCE [LARGE SCALE GENOMIC DNA]</scope>
    <source>
        <strain evidence="3">CC-503</strain>
    </source>
</reference>
<dbReference type="PaxDb" id="3055-EDP07928"/>
<dbReference type="KEGG" id="cre:CHLRE_10g463968v5"/>
<accession>A0A2K3DC44</accession>
<evidence type="ECO:0000313" key="3">
    <source>
        <dbReference type="Proteomes" id="UP000006906"/>
    </source>
</evidence>
<evidence type="ECO:0000313" key="2">
    <source>
        <dbReference type="EMBL" id="PNW78093.1"/>
    </source>
</evidence>
<feature type="region of interest" description="Disordered" evidence="1">
    <location>
        <begin position="171"/>
        <end position="216"/>
    </location>
</feature>
<dbReference type="GeneID" id="66055173"/>